<dbReference type="InterPro" id="IPR001944">
    <property type="entry name" value="Glycoside_Hdrlase_35"/>
</dbReference>
<organism evidence="3 4">
    <name type="scientific">Escallonia rubra</name>
    <dbReference type="NCBI Taxonomy" id="112253"/>
    <lineage>
        <taxon>Eukaryota</taxon>
        <taxon>Viridiplantae</taxon>
        <taxon>Streptophyta</taxon>
        <taxon>Embryophyta</taxon>
        <taxon>Tracheophyta</taxon>
        <taxon>Spermatophyta</taxon>
        <taxon>Magnoliopsida</taxon>
        <taxon>eudicotyledons</taxon>
        <taxon>Gunneridae</taxon>
        <taxon>Pentapetalae</taxon>
        <taxon>asterids</taxon>
        <taxon>campanulids</taxon>
        <taxon>Escalloniales</taxon>
        <taxon>Escalloniaceae</taxon>
        <taxon>Escallonia</taxon>
    </lineage>
</organism>
<comment type="caution">
    <text evidence="3">The sequence shown here is derived from an EMBL/GenBank/DDBJ whole genome shotgun (WGS) entry which is preliminary data.</text>
</comment>
<feature type="compositionally biased region" description="Polar residues" evidence="1">
    <location>
        <begin position="8"/>
        <end position="21"/>
    </location>
</feature>
<dbReference type="PANTHER" id="PTHR23421">
    <property type="entry name" value="BETA-GALACTOSIDASE RELATED"/>
    <property type="match status" value="1"/>
</dbReference>
<proteinExistence type="predicted"/>
<evidence type="ECO:0000256" key="1">
    <source>
        <dbReference type="SAM" id="MobiDB-lite"/>
    </source>
</evidence>
<feature type="region of interest" description="Disordered" evidence="1">
    <location>
        <begin position="1"/>
        <end position="32"/>
    </location>
</feature>
<name>A0AA88RPL3_9ASTE</name>
<evidence type="ECO:0000313" key="4">
    <source>
        <dbReference type="Proteomes" id="UP001187471"/>
    </source>
</evidence>
<feature type="compositionally biased region" description="Basic and acidic residues" evidence="1">
    <location>
        <begin position="23"/>
        <end position="32"/>
    </location>
</feature>
<dbReference type="Pfam" id="PF01301">
    <property type="entry name" value="Glyco_hydro_35"/>
    <property type="match status" value="1"/>
</dbReference>
<dbReference type="Proteomes" id="UP001187471">
    <property type="component" value="Unassembled WGS sequence"/>
</dbReference>
<dbReference type="InterPro" id="IPR031330">
    <property type="entry name" value="Gly_Hdrlase_35_cat"/>
</dbReference>
<dbReference type="EMBL" id="JAVXUO010000335">
    <property type="protein sequence ID" value="KAK2993262.1"/>
    <property type="molecule type" value="Genomic_DNA"/>
</dbReference>
<dbReference type="GO" id="GO:0004553">
    <property type="term" value="F:hydrolase activity, hydrolyzing O-glycosyl compounds"/>
    <property type="evidence" value="ECO:0007669"/>
    <property type="project" value="InterPro"/>
</dbReference>
<gene>
    <name evidence="3" type="ORF">RJ640_015741</name>
</gene>
<evidence type="ECO:0000313" key="3">
    <source>
        <dbReference type="EMBL" id="KAK2993262.1"/>
    </source>
</evidence>
<dbReference type="GO" id="GO:0005975">
    <property type="term" value="P:carbohydrate metabolic process"/>
    <property type="evidence" value="ECO:0007669"/>
    <property type="project" value="InterPro"/>
</dbReference>
<reference evidence="3" key="1">
    <citation type="submission" date="2022-12" db="EMBL/GenBank/DDBJ databases">
        <title>Draft genome assemblies for two species of Escallonia (Escalloniales).</title>
        <authorList>
            <person name="Chanderbali A."/>
            <person name="Dervinis C."/>
            <person name="Anghel I."/>
            <person name="Soltis D."/>
            <person name="Soltis P."/>
            <person name="Zapata F."/>
        </authorList>
    </citation>
    <scope>NUCLEOTIDE SEQUENCE</scope>
    <source>
        <strain evidence="3">UCBG92.1500</strain>
        <tissue evidence="3">Leaf</tissue>
    </source>
</reference>
<dbReference type="AlphaFoldDB" id="A0AA88RPL3"/>
<keyword evidence="4" id="KW-1185">Reference proteome</keyword>
<feature type="domain" description="Glycoside hydrolase 35 catalytic" evidence="2">
    <location>
        <begin position="51"/>
        <end position="107"/>
    </location>
</feature>
<accession>A0AA88RPL3</accession>
<protein>
    <recommendedName>
        <fullName evidence="2">Glycoside hydrolase 35 catalytic domain-containing protein</fullName>
    </recommendedName>
</protein>
<evidence type="ECO:0000259" key="2">
    <source>
        <dbReference type="Pfam" id="PF01301"/>
    </source>
</evidence>
<sequence>MKLHEQMTKSANESTDGSTDEQSLEHSEEHPNDSWNLVRYREQHSKKPTQIFLSFGYVVPYLPVEDLAFFVARFFEKALLRTIMYFGGTNFGRTTRGPLIATSYDLDIEWILPDNAKSVKTNKVVKADVVLDARHVVTLGRDVDESLIGPFKLMMGVSVPEAYHMMGYLVTNDMKVDFNVLNLRMKYGIYGKVGGAQAMTPEVGRVEKRNAKFTKEGLESKKFSCIVGSKNIFRSSRRAGDNEFSLARPEDKVVT</sequence>